<dbReference type="AlphaFoldDB" id="A0A5K8AFB7"/>
<gene>
    <name evidence="1" type="ORF">DSCOOX_45250</name>
</gene>
<dbReference type="EMBL" id="AP021879">
    <property type="protein sequence ID" value="BBO91345.1"/>
    <property type="molecule type" value="Genomic_DNA"/>
</dbReference>
<evidence type="ECO:0000313" key="2">
    <source>
        <dbReference type="Proteomes" id="UP000422108"/>
    </source>
</evidence>
<evidence type="ECO:0008006" key="3">
    <source>
        <dbReference type="Google" id="ProtNLM"/>
    </source>
</evidence>
<dbReference type="Proteomes" id="UP000422108">
    <property type="component" value="Chromosome"/>
</dbReference>
<organism evidence="1 2">
    <name type="scientific">Desulfosarcina ovata subsp. ovata</name>
    <dbReference type="NCBI Taxonomy" id="2752305"/>
    <lineage>
        <taxon>Bacteria</taxon>
        <taxon>Pseudomonadati</taxon>
        <taxon>Thermodesulfobacteriota</taxon>
        <taxon>Desulfobacteria</taxon>
        <taxon>Desulfobacterales</taxon>
        <taxon>Desulfosarcinaceae</taxon>
        <taxon>Desulfosarcina</taxon>
    </lineage>
</organism>
<name>A0A5K8AFB7_9BACT</name>
<evidence type="ECO:0000313" key="1">
    <source>
        <dbReference type="EMBL" id="BBO91345.1"/>
    </source>
</evidence>
<reference evidence="1 2" key="1">
    <citation type="submission" date="2019-11" db="EMBL/GenBank/DDBJ databases">
        <title>Comparative genomics of hydrocarbon-degrading Desulfosarcina strains.</title>
        <authorList>
            <person name="Watanabe M."/>
            <person name="Kojima H."/>
            <person name="Fukui M."/>
        </authorList>
    </citation>
    <scope>NUCLEOTIDE SEQUENCE [LARGE SCALE GENOMIC DNA]</scope>
    <source>
        <strain evidence="2">oXyS1</strain>
    </source>
</reference>
<dbReference type="RefSeq" id="WP_155312284.1">
    <property type="nucleotide sequence ID" value="NZ_AP021879.1"/>
</dbReference>
<accession>A0A5K8AFB7</accession>
<proteinExistence type="predicted"/>
<keyword evidence="2" id="KW-1185">Reference proteome</keyword>
<protein>
    <recommendedName>
        <fullName evidence="3">Phasin domain-containing protein</fullName>
    </recommendedName>
</protein>
<sequence>MDQKQMFKHMVDFNQVVFYNFFQALTLLQGQIERIANSAIDQADWIPAESLKAIELWDQSFKDACDNFRSNVDQSYKQIKKYFAG</sequence>